<keyword evidence="5" id="KW-1185">Reference proteome</keyword>
<dbReference type="STRING" id="742152.A0A2H3JFZ6"/>
<dbReference type="EMBL" id="KB467854">
    <property type="protein sequence ID" value="PCH35624.1"/>
    <property type="molecule type" value="Genomic_DNA"/>
</dbReference>
<dbReference type="InterPro" id="IPR012020">
    <property type="entry name" value="ABHD4"/>
</dbReference>
<dbReference type="PANTHER" id="PTHR10794:SF63">
    <property type="entry name" value="ALPHA_BETA HYDROLASE 1, ISOFORM A"/>
    <property type="match status" value="1"/>
</dbReference>
<dbReference type="Gene3D" id="3.40.50.1820">
    <property type="entry name" value="alpha/beta hydrolase"/>
    <property type="match status" value="1"/>
</dbReference>
<dbReference type="OrthoDB" id="5954035at2759"/>
<dbReference type="GO" id="GO:0008126">
    <property type="term" value="F:acetylesterase activity"/>
    <property type="evidence" value="ECO:0007669"/>
    <property type="project" value="TreeGrafter"/>
</dbReference>
<dbReference type="Proteomes" id="UP000218811">
    <property type="component" value="Unassembled WGS sequence"/>
</dbReference>
<evidence type="ECO:0000256" key="1">
    <source>
        <dbReference type="ARBA" id="ARBA00010884"/>
    </source>
</evidence>
<dbReference type="GO" id="GO:0051792">
    <property type="term" value="P:medium-chain fatty acid biosynthetic process"/>
    <property type="evidence" value="ECO:0007669"/>
    <property type="project" value="TreeGrafter"/>
</dbReference>
<feature type="active site" description="Charge relay system" evidence="2">
    <location>
        <position position="204"/>
    </location>
</feature>
<accession>A0A2H3JFZ6</accession>
<dbReference type="InterPro" id="IPR000073">
    <property type="entry name" value="AB_hydrolase_1"/>
</dbReference>
<name>A0A2H3JFZ6_WOLCO</name>
<reference evidence="4 5" key="1">
    <citation type="journal article" date="2012" name="Science">
        <title>The Paleozoic origin of enzymatic lignin decomposition reconstructed from 31 fungal genomes.</title>
        <authorList>
            <person name="Floudas D."/>
            <person name="Binder M."/>
            <person name="Riley R."/>
            <person name="Barry K."/>
            <person name="Blanchette R.A."/>
            <person name="Henrissat B."/>
            <person name="Martinez A.T."/>
            <person name="Otillar R."/>
            <person name="Spatafora J.W."/>
            <person name="Yadav J.S."/>
            <person name="Aerts A."/>
            <person name="Benoit I."/>
            <person name="Boyd A."/>
            <person name="Carlson A."/>
            <person name="Copeland A."/>
            <person name="Coutinho P.M."/>
            <person name="de Vries R.P."/>
            <person name="Ferreira P."/>
            <person name="Findley K."/>
            <person name="Foster B."/>
            <person name="Gaskell J."/>
            <person name="Glotzer D."/>
            <person name="Gorecki P."/>
            <person name="Heitman J."/>
            <person name="Hesse C."/>
            <person name="Hori C."/>
            <person name="Igarashi K."/>
            <person name="Jurgens J.A."/>
            <person name="Kallen N."/>
            <person name="Kersten P."/>
            <person name="Kohler A."/>
            <person name="Kuees U."/>
            <person name="Kumar T.K.A."/>
            <person name="Kuo A."/>
            <person name="LaButti K."/>
            <person name="Larrondo L.F."/>
            <person name="Lindquist E."/>
            <person name="Ling A."/>
            <person name="Lombard V."/>
            <person name="Lucas S."/>
            <person name="Lundell T."/>
            <person name="Martin R."/>
            <person name="McLaughlin D.J."/>
            <person name="Morgenstern I."/>
            <person name="Morin E."/>
            <person name="Murat C."/>
            <person name="Nagy L.G."/>
            <person name="Nolan M."/>
            <person name="Ohm R.A."/>
            <person name="Patyshakuliyeva A."/>
            <person name="Rokas A."/>
            <person name="Ruiz-Duenas F.J."/>
            <person name="Sabat G."/>
            <person name="Salamov A."/>
            <person name="Samejima M."/>
            <person name="Schmutz J."/>
            <person name="Slot J.C."/>
            <person name="St John F."/>
            <person name="Stenlid J."/>
            <person name="Sun H."/>
            <person name="Sun S."/>
            <person name="Syed K."/>
            <person name="Tsang A."/>
            <person name="Wiebenga A."/>
            <person name="Young D."/>
            <person name="Pisabarro A."/>
            <person name="Eastwood D.C."/>
            <person name="Martin F."/>
            <person name="Cullen D."/>
            <person name="Grigoriev I.V."/>
            <person name="Hibbett D.S."/>
        </authorList>
    </citation>
    <scope>NUCLEOTIDE SEQUENCE [LARGE SCALE GENOMIC DNA]</scope>
    <source>
        <strain evidence="4 5">MD-104</strain>
    </source>
</reference>
<gene>
    <name evidence="4" type="ORF">WOLCODRAFT_139984</name>
</gene>
<comment type="similarity">
    <text evidence="1">Belongs to the AB hydrolase superfamily. AB hydrolase 4 family.</text>
</comment>
<dbReference type="InterPro" id="IPR050960">
    <property type="entry name" value="AB_hydrolase_4_sf"/>
</dbReference>
<evidence type="ECO:0000313" key="5">
    <source>
        <dbReference type="Proteomes" id="UP000218811"/>
    </source>
</evidence>
<dbReference type="InterPro" id="IPR029058">
    <property type="entry name" value="AB_hydrolase_fold"/>
</dbReference>
<dbReference type="OMA" id="HIEWYSE"/>
<dbReference type="AlphaFoldDB" id="A0A2H3JFZ6"/>
<protein>
    <submittedName>
        <fullName evidence="4">AB-hydrolase YheT</fullName>
    </submittedName>
</protein>
<keyword evidence="4" id="KW-0378">Hydrolase</keyword>
<feature type="active site" description="Charge relay system" evidence="2">
    <location>
        <position position="372"/>
    </location>
</feature>
<feature type="domain" description="AB hydrolase-1" evidence="3">
    <location>
        <begin position="118"/>
        <end position="350"/>
    </location>
</feature>
<evidence type="ECO:0000256" key="2">
    <source>
        <dbReference type="PIRSR" id="PIRSR005211-1"/>
    </source>
</evidence>
<feature type="non-terminal residue" evidence="4">
    <location>
        <position position="1"/>
    </location>
</feature>
<proteinExistence type="inferred from homology"/>
<sequence>MGALLSLLYSAAHFFPKLYYADKPTTITVKASPHSKEARHESLRTFVESRCPSLLEEFLPAWWLFNGHLQVAYCVLGDFSKIDKVEYDRTLLRTVDGGTIGLDFTPPISERKLRDDAPIVVVLHGLTGGSYESYVRAVLNPACTPVERGGLGYRGVVVNFRGCAGVPLTSPQLYSAGHTDDIRVAVFYLRKRYPKAPLIGVGFSLGANVLTRYLAEEREHSRMIAGCVLGCPWDLVVNSEKIEGSWFHRMVYSSGMGQNLQNIIRQHAHALSQFTSHPVAAALQPTLALEKPPIRLFDQHMTRVIGGSSPPFPLPTALHYYQWASCHTVLHGVRVPFLAINDLDDPIVRAEPPYACGENGYVVTVTTRGGGHLGWFESTGGLGVTRWVTKPTVEWLRAVGEDMVTEWREGKPIREVGGFLKEEGRDDIGCMEIDGGGHIVGTVGEEGFLAGL</sequence>
<dbReference type="SUPFAM" id="SSF53474">
    <property type="entry name" value="alpha/beta-Hydrolases"/>
    <property type="match status" value="1"/>
</dbReference>
<evidence type="ECO:0000259" key="3">
    <source>
        <dbReference type="Pfam" id="PF00561"/>
    </source>
</evidence>
<evidence type="ECO:0000313" key="4">
    <source>
        <dbReference type="EMBL" id="PCH35624.1"/>
    </source>
</evidence>
<dbReference type="PANTHER" id="PTHR10794">
    <property type="entry name" value="ABHYDROLASE DOMAIN-CONTAINING PROTEIN"/>
    <property type="match status" value="1"/>
</dbReference>
<dbReference type="GO" id="GO:0047372">
    <property type="term" value="F:monoacylglycerol lipase activity"/>
    <property type="evidence" value="ECO:0007669"/>
    <property type="project" value="TreeGrafter"/>
</dbReference>
<dbReference type="Pfam" id="PF00561">
    <property type="entry name" value="Abhydrolase_1"/>
    <property type="match status" value="1"/>
</dbReference>
<dbReference type="GO" id="GO:0051793">
    <property type="term" value="P:medium-chain fatty acid catabolic process"/>
    <property type="evidence" value="ECO:0007669"/>
    <property type="project" value="TreeGrafter"/>
</dbReference>
<dbReference type="PIRSF" id="PIRSF005211">
    <property type="entry name" value="Ab_hydro_YheT"/>
    <property type="match status" value="1"/>
</dbReference>
<organism evidence="4 5">
    <name type="scientific">Wolfiporia cocos (strain MD-104)</name>
    <name type="common">Brown rot fungus</name>
    <dbReference type="NCBI Taxonomy" id="742152"/>
    <lineage>
        <taxon>Eukaryota</taxon>
        <taxon>Fungi</taxon>
        <taxon>Dikarya</taxon>
        <taxon>Basidiomycota</taxon>
        <taxon>Agaricomycotina</taxon>
        <taxon>Agaricomycetes</taxon>
        <taxon>Polyporales</taxon>
        <taxon>Phaeolaceae</taxon>
        <taxon>Wolfiporia</taxon>
    </lineage>
</organism>
<feature type="active site" description="Charge relay system" evidence="2">
    <location>
        <position position="345"/>
    </location>
</feature>